<organism evidence="2 3">
    <name type="scientific">Macrolepiota fuliginosa MF-IS2</name>
    <dbReference type="NCBI Taxonomy" id="1400762"/>
    <lineage>
        <taxon>Eukaryota</taxon>
        <taxon>Fungi</taxon>
        <taxon>Dikarya</taxon>
        <taxon>Basidiomycota</taxon>
        <taxon>Agaricomycotina</taxon>
        <taxon>Agaricomycetes</taxon>
        <taxon>Agaricomycetidae</taxon>
        <taxon>Agaricales</taxon>
        <taxon>Agaricineae</taxon>
        <taxon>Agaricaceae</taxon>
        <taxon>Macrolepiota</taxon>
    </lineage>
</organism>
<evidence type="ECO:0000313" key="2">
    <source>
        <dbReference type="EMBL" id="KAF9449753.1"/>
    </source>
</evidence>
<dbReference type="InterPro" id="IPR001810">
    <property type="entry name" value="F-box_dom"/>
</dbReference>
<dbReference type="InterPro" id="IPR032675">
    <property type="entry name" value="LRR_dom_sf"/>
</dbReference>
<reference evidence="2" key="1">
    <citation type="submission" date="2020-11" db="EMBL/GenBank/DDBJ databases">
        <authorList>
            <consortium name="DOE Joint Genome Institute"/>
            <person name="Ahrendt S."/>
            <person name="Riley R."/>
            <person name="Andreopoulos W."/>
            <person name="Labutti K."/>
            <person name="Pangilinan J."/>
            <person name="Ruiz-Duenas F.J."/>
            <person name="Barrasa J.M."/>
            <person name="Sanchez-Garcia M."/>
            <person name="Camarero S."/>
            <person name="Miyauchi S."/>
            <person name="Serrano A."/>
            <person name="Linde D."/>
            <person name="Babiker R."/>
            <person name="Drula E."/>
            <person name="Ayuso-Fernandez I."/>
            <person name="Pacheco R."/>
            <person name="Padilla G."/>
            <person name="Ferreira P."/>
            <person name="Barriuso J."/>
            <person name="Kellner H."/>
            <person name="Castanera R."/>
            <person name="Alfaro M."/>
            <person name="Ramirez L."/>
            <person name="Pisabarro A.G."/>
            <person name="Kuo A."/>
            <person name="Tritt A."/>
            <person name="Lipzen A."/>
            <person name="He G."/>
            <person name="Yan M."/>
            <person name="Ng V."/>
            <person name="Cullen D."/>
            <person name="Martin F."/>
            <person name="Rosso M.-N."/>
            <person name="Henrissat B."/>
            <person name="Hibbett D."/>
            <person name="Martinez A.T."/>
            <person name="Grigoriev I.V."/>
        </authorList>
    </citation>
    <scope>NUCLEOTIDE SEQUENCE</scope>
    <source>
        <strain evidence="2">MF-IS2</strain>
    </source>
</reference>
<feature type="domain" description="F-box" evidence="1">
    <location>
        <begin position="23"/>
        <end position="63"/>
    </location>
</feature>
<dbReference type="OrthoDB" id="2635672at2759"/>
<dbReference type="SMART" id="SM00256">
    <property type="entry name" value="FBOX"/>
    <property type="match status" value="1"/>
</dbReference>
<dbReference type="SUPFAM" id="SSF81383">
    <property type="entry name" value="F-box domain"/>
    <property type="match status" value="1"/>
</dbReference>
<comment type="caution">
    <text evidence="2">The sequence shown here is derived from an EMBL/GenBank/DDBJ whole genome shotgun (WGS) entry which is preliminary data.</text>
</comment>
<dbReference type="EMBL" id="MU151121">
    <property type="protein sequence ID" value="KAF9449753.1"/>
    <property type="molecule type" value="Genomic_DNA"/>
</dbReference>
<dbReference type="Gene3D" id="3.80.10.10">
    <property type="entry name" value="Ribonuclease Inhibitor"/>
    <property type="match status" value="1"/>
</dbReference>
<evidence type="ECO:0000313" key="3">
    <source>
        <dbReference type="Proteomes" id="UP000807342"/>
    </source>
</evidence>
<dbReference type="Pfam" id="PF00646">
    <property type="entry name" value="F-box"/>
    <property type="match status" value="1"/>
</dbReference>
<dbReference type="SUPFAM" id="SSF52047">
    <property type="entry name" value="RNI-like"/>
    <property type="match status" value="1"/>
</dbReference>
<gene>
    <name evidence="2" type="ORF">P691DRAFT_774451</name>
</gene>
<dbReference type="InterPro" id="IPR036047">
    <property type="entry name" value="F-box-like_dom_sf"/>
</dbReference>
<proteinExistence type="predicted"/>
<sequence length="550" mass="62433">MSHPRFFLTIMATGVGRATLNDMPPEIMQQILECCDEPSRLIFGHVNWQFHSLALSQYIGPRIVEEIERSSPGTFLASTTERKPVQDIWNILRTRGNIIHINYCCSRPYSNNRHYLHDIRGLTILIHCMPPLSLNALRINRGLPGIPSETIKGKVYHDTWVGLLEAAFAKGCKKIDIKECNPYGFGVDDFQLLFALFGISDPASTLLEHLKSSFYILLSPHDLLPKLLHSFGIHTTQHAPQTLPPLRELCAITPLFLEPPMLSYSLSIMKRHAASITHLVLERPHSTLTTMAMYRVLGGIHLPALESFALSGCHSPSVAPNALVKFLKNHPTISNLSFRQYRGCEDPMSLPPQPHPPHLPELQTVVLHCAALHWLFPHLSRCPKLYSIDIGYLSDCYQDIFISIMDDLHASPSVTPLQLTMACPFGCDRWVSDAGTQAMTYKTALKPSWQRVKELKLTDMTAHDVLQSRHYCHTKFSPLLHWISIFSSLEHLETFSRYEDVFDKSFVISVTDVCPYLKSWKLIWELVPRLPNSQETTVWMVQDGEIVMDN</sequence>
<accession>A0A9P6C612</accession>
<evidence type="ECO:0000259" key="1">
    <source>
        <dbReference type="SMART" id="SM00256"/>
    </source>
</evidence>
<protein>
    <recommendedName>
        <fullName evidence="1">F-box domain-containing protein</fullName>
    </recommendedName>
</protein>
<keyword evidence="3" id="KW-1185">Reference proteome</keyword>
<dbReference type="Proteomes" id="UP000807342">
    <property type="component" value="Unassembled WGS sequence"/>
</dbReference>
<dbReference type="AlphaFoldDB" id="A0A9P6C612"/>
<name>A0A9P6C612_9AGAR</name>